<dbReference type="Pfam" id="PF01327">
    <property type="entry name" value="Pep_deformylase"/>
    <property type="match status" value="1"/>
</dbReference>
<proteinExistence type="inferred from homology"/>
<feature type="active site" evidence="5">
    <location>
        <position position="146"/>
    </location>
</feature>
<dbReference type="EC" id="3.5.1.88" evidence="5"/>
<feature type="binding site" evidence="5">
    <location>
        <position position="145"/>
    </location>
    <ligand>
        <name>Fe cation</name>
        <dbReference type="ChEBI" id="CHEBI:24875"/>
    </ligand>
</feature>
<dbReference type="HAMAP" id="MF_00163">
    <property type="entry name" value="Pep_deformylase"/>
    <property type="match status" value="1"/>
</dbReference>
<evidence type="ECO:0000256" key="1">
    <source>
        <dbReference type="ARBA" id="ARBA00010759"/>
    </source>
</evidence>
<dbReference type="PANTHER" id="PTHR10458:SF22">
    <property type="entry name" value="PEPTIDE DEFORMYLASE"/>
    <property type="match status" value="1"/>
</dbReference>
<organism evidence="6 7">
    <name type="scientific">Desulfocicer vacuolatum DSM 3385</name>
    <dbReference type="NCBI Taxonomy" id="1121400"/>
    <lineage>
        <taxon>Bacteria</taxon>
        <taxon>Pseudomonadati</taxon>
        <taxon>Thermodesulfobacteriota</taxon>
        <taxon>Desulfobacteria</taxon>
        <taxon>Desulfobacterales</taxon>
        <taxon>Desulfobacteraceae</taxon>
        <taxon>Desulfocicer</taxon>
    </lineage>
</organism>
<comment type="similarity">
    <text evidence="1 5">Belongs to the polypeptide deformylase family.</text>
</comment>
<dbReference type="NCBIfam" id="TIGR00079">
    <property type="entry name" value="pept_deformyl"/>
    <property type="match status" value="1"/>
</dbReference>
<dbReference type="PIRSF" id="PIRSF004749">
    <property type="entry name" value="Pep_def"/>
    <property type="match status" value="1"/>
</dbReference>
<evidence type="ECO:0000256" key="3">
    <source>
        <dbReference type="ARBA" id="ARBA00022801"/>
    </source>
</evidence>
<evidence type="ECO:0000256" key="5">
    <source>
        <dbReference type="HAMAP-Rule" id="MF_00163"/>
    </source>
</evidence>
<keyword evidence="2 5" id="KW-0479">Metal-binding</keyword>
<dbReference type="STRING" id="1121400.SAMN02746065_102239"/>
<dbReference type="SUPFAM" id="SSF56420">
    <property type="entry name" value="Peptide deformylase"/>
    <property type="match status" value="1"/>
</dbReference>
<evidence type="ECO:0000256" key="2">
    <source>
        <dbReference type="ARBA" id="ARBA00022723"/>
    </source>
</evidence>
<evidence type="ECO:0000256" key="4">
    <source>
        <dbReference type="ARBA" id="ARBA00022917"/>
    </source>
</evidence>
<dbReference type="GO" id="GO:0046872">
    <property type="term" value="F:metal ion binding"/>
    <property type="evidence" value="ECO:0007669"/>
    <property type="project" value="UniProtKB-KW"/>
</dbReference>
<comment type="cofactor">
    <cofactor evidence="5">
        <name>Fe(2+)</name>
        <dbReference type="ChEBI" id="CHEBI:29033"/>
    </cofactor>
    <text evidence="5">Binds 1 Fe(2+) ion.</text>
</comment>
<feature type="binding site" evidence="5">
    <location>
        <position position="103"/>
    </location>
    <ligand>
        <name>Fe cation</name>
        <dbReference type="ChEBI" id="CHEBI:24875"/>
    </ligand>
</feature>
<dbReference type="CDD" id="cd00487">
    <property type="entry name" value="Pep_deformylase"/>
    <property type="match status" value="1"/>
</dbReference>
<dbReference type="EMBL" id="FWXY01000002">
    <property type="protein sequence ID" value="SMC46793.1"/>
    <property type="molecule type" value="Genomic_DNA"/>
</dbReference>
<name>A0A1W1ZEG8_9BACT</name>
<dbReference type="Gene3D" id="3.90.45.10">
    <property type="entry name" value="Peptide deformylase"/>
    <property type="match status" value="1"/>
</dbReference>
<evidence type="ECO:0000313" key="7">
    <source>
        <dbReference type="Proteomes" id="UP000192418"/>
    </source>
</evidence>
<sequence length="177" mass="19839">MAILKILEYPDPFLAQKAKPVEEIDKKILKLIKDMAETMFDAPGVGLAAPQVGSDLRVIVYNPDAGMETEEEEEANQKNSVTALINPEIISASGQIVSENEACLSVPDYSADVKRSEKVTVRALNKEGKKLEFSADGIQAVILQHEIDHLDGTLYIDRISKLKRNMYRKKITKRQRR</sequence>
<keyword evidence="7" id="KW-1185">Reference proteome</keyword>
<dbReference type="GO" id="GO:0042586">
    <property type="term" value="F:peptide deformylase activity"/>
    <property type="evidence" value="ECO:0007669"/>
    <property type="project" value="UniProtKB-UniRule"/>
</dbReference>
<protein>
    <recommendedName>
        <fullName evidence="5">Peptide deformylase</fullName>
        <shortName evidence="5">PDF</shortName>
        <ecNumber evidence="5">3.5.1.88</ecNumber>
    </recommendedName>
    <alternativeName>
        <fullName evidence="5">Polypeptide deformylase</fullName>
    </alternativeName>
</protein>
<dbReference type="InterPro" id="IPR023635">
    <property type="entry name" value="Peptide_deformylase"/>
</dbReference>
<keyword evidence="5" id="KW-0408">Iron</keyword>
<dbReference type="OrthoDB" id="9804313at2"/>
<comment type="function">
    <text evidence="5">Removes the formyl group from the N-terminal Met of newly synthesized proteins. Requires at least a dipeptide for an efficient rate of reaction. N-terminal L-methionine is a prerequisite for activity but the enzyme has broad specificity at other positions.</text>
</comment>
<dbReference type="FunFam" id="3.90.45.10:FF:000003">
    <property type="entry name" value="Peptide deformylase"/>
    <property type="match status" value="1"/>
</dbReference>
<dbReference type="PANTHER" id="PTHR10458">
    <property type="entry name" value="PEPTIDE DEFORMYLASE"/>
    <property type="match status" value="1"/>
</dbReference>
<dbReference type="AlphaFoldDB" id="A0A1W1ZEG8"/>
<keyword evidence="3 5" id="KW-0378">Hydrolase</keyword>
<dbReference type="RefSeq" id="WP_084066896.1">
    <property type="nucleotide sequence ID" value="NZ_FWXY01000002.1"/>
</dbReference>
<feature type="binding site" evidence="5">
    <location>
        <position position="149"/>
    </location>
    <ligand>
        <name>Fe cation</name>
        <dbReference type="ChEBI" id="CHEBI:24875"/>
    </ligand>
</feature>
<comment type="catalytic activity">
    <reaction evidence="5">
        <text>N-terminal N-formyl-L-methionyl-[peptide] + H2O = N-terminal L-methionyl-[peptide] + formate</text>
        <dbReference type="Rhea" id="RHEA:24420"/>
        <dbReference type="Rhea" id="RHEA-COMP:10639"/>
        <dbReference type="Rhea" id="RHEA-COMP:10640"/>
        <dbReference type="ChEBI" id="CHEBI:15377"/>
        <dbReference type="ChEBI" id="CHEBI:15740"/>
        <dbReference type="ChEBI" id="CHEBI:49298"/>
        <dbReference type="ChEBI" id="CHEBI:64731"/>
        <dbReference type="EC" id="3.5.1.88"/>
    </reaction>
</comment>
<dbReference type="NCBIfam" id="NF001159">
    <property type="entry name" value="PRK00150.1-3"/>
    <property type="match status" value="1"/>
</dbReference>
<keyword evidence="4 5" id="KW-0648">Protein biosynthesis</keyword>
<dbReference type="Proteomes" id="UP000192418">
    <property type="component" value="Unassembled WGS sequence"/>
</dbReference>
<evidence type="ECO:0000313" key="6">
    <source>
        <dbReference type="EMBL" id="SMC46793.1"/>
    </source>
</evidence>
<gene>
    <name evidence="5" type="primary">def</name>
    <name evidence="6" type="ORF">SAMN02746065_102239</name>
</gene>
<dbReference type="GO" id="GO:0006412">
    <property type="term" value="P:translation"/>
    <property type="evidence" value="ECO:0007669"/>
    <property type="project" value="UniProtKB-UniRule"/>
</dbReference>
<reference evidence="6 7" key="1">
    <citation type="submission" date="2017-04" db="EMBL/GenBank/DDBJ databases">
        <authorList>
            <person name="Afonso C.L."/>
            <person name="Miller P.J."/>
            <person name="Scott M.A."/>
            <person name="Spackman E."/>
            <person name="Goraichik I."/>
            <person name="Dimitrov K.M."/>
            <person name="Suarez D.L."/>
            <person name="Swayne D.E."/>
        </authorList>
    </citation>
    <scope>NUCLEOTIDE SEQUENCE [LARGE SCALE GENOMIC DNA]</scope>
    <source>
        <strain evidence="6 7">DSM 3385</strain>
    </source>
</reference>
<dbReference type="InterPro" id="IPR036821">
    <property type="entry name" value="Peptide_deformylase_sf"/>
</dbReference>
<accession>A0A1W1ZEG8</accession>
<dbReference type="PRINTS" id="PR01576">
    <property type="entry name" value="PDEFORMYLASE"/>
</dbReference>